<dbReference type="InterPro" id="IPR032675">
    <property type="entry name" value="LRR_dom_sf"/>
</dbReference>
<evidence type="ECO:0000313" key="4">
    <source>
        <dbReference type="Proteomes" id="UP000321408"/>
    </source>
</evidence>
<keyword evidence="2" id="KW-0677">Repeat</keyword>
<dbReference type="InterPro" id="IPR050836">
    <property type="entry name" value="SDS22/Internalin_LRR"/>
</dbReference>
<name>A0A5B9DE98_9ARCH</name>
<evidence type="ECO:0000313" key="3">
    <source>
        <dbReference type="EMBL" id="QEE17321.1"/>
    </source>
</evidence>
<proteinExistence type="predicted"/>
<dbReference type="AlphaFoldDB" id="A0A5B9DE98"/>
<dbReference type="Proteomes" id="UP000321408">
    <property type="component" value="Chromosome"/>
</dbReference>
<reference evidence="3 4" key="2">
    <citation type="journal article" date="2024" name="Int. J. Syst. Evol. Microbiol.">
        <title>Promethearchaeum syntrophicum gen. nov., sp. nov., an anaerobic, obligately syntrophic archaeon, the first isolate of the lineage 'Asgard' archaea, and proposal of the new archaeal phylum Promethearchaeota phyl. nov. and kingdom Promethearchaeati regn. nov.</title>
        <authorList>
            <person name="Imachi H."/>
            <person name="Nobu M.K."/>
            <person name="Kato S."/>
            <person name="Takaki Y."/>
            <person name="Miyazaki M."/>
            <person name="Miyata M."/>
            <person name="Ogawara M."/>
            <person name="Saito Y."/>
            <person name="Sakai S."/>
            <person name="Tahara Y.O."/>
            <person name="Takano Y."/>
            <person name="Tasumi E."/>
            <person name="Uematsu K."/>
            <person name="Yoshimura T."/>
            <person name="Itoh T."/>
            <person name="Ohkuma M."/>
            <person name="Takai K."/>
        </authorList>
    </citation>
    <scope>NUCLEOTIDE SEQUENCE [LARGE SCALE GENOMIC DNA]</scope>
    <source>
        <strain evidence="3 4">MK-D1</strain>
    </source>
</reference>
<dbReference type="InterPro" id="IPR001611">
    <property type="entry name" value="Leu-rich_rpt"/>
</dbReference>
<dbReference type="SUPFAM" id="SSF52058">
    <property type="entry name" value="L domain-like"/>
    <property type="match status" value="1"/>
</dbReference>
<gene>
    <name evidence="3" type="ORF">DSAG12_03154</name>
</gene>
<dbReference type="PANTHER" id="PTHR46652">
    <property type="entry name" value="LEUCINE-RICH REPEAT AND IQ DOMAIN-CONTAINING PROTEIN 1-RELATED"/>
    <property type="match status" value="1"/>
</dbReference>
<reference evidence="3 4" key="1">
    <citation type="journal article" date="2020" name="Nature">
        <title>Isolation of an archaeon at the prokaryote-eukaryote interface.</title>
        <authorList>
            <person name="Imachi H."/>
            <person name="Nobu M.K."/>
            <person name="Nakahara N."/>
            <person name="Morono Y."/>
            <person name="Ogawara M."/>
            <person name="Takaki Y."/>
            <person name="Takano Y."/>
            <person name="Uematsu K."/>
            <person name="Ikuta T."/>
            <person name="Ito M."/>
            <person name="Matsui Y."/>
            <person name="Miyazaki M."/>
            <person name="Murata K."/>
            <person name="Saito Y."/>
            <person name="Sakai S."/>
            <person name="Song C."/>
            <person name="Tasumi E."/>
            <person name="Yamanaka Y."/>
            <person name="Yamaguchi T."/>
            <person name="Kamagata Y."/>
            <person name="Tamaki H."/>
            <person name="Takai K."/>
        </authorList>
    </citation>
    <scope>NUCLEOTIDE SEQUENCE [LARGE SCALE GENOMIC DNA]</scope>
    <source>
        <strain evidence="3 4">MK-D1</strain>
    </source>
</reference>
<dbReference type="Gene3D" id="3.80.10.10">
    <property type="entry name" value="Ribonuclease Inhibitor"/>
    <property type="match status" value="1"/>
</dbReference>
<organism evidence="3 4">
    <name type="scientific">Promethearchaeum syntrophicum</name>
    <dbReference type="NCBI Taxonomy" id="2594042"/>
    <lineage>
        <taxon>Archaea</taxon>
        <taxon>Promethearchaeati</taxon>
        <taxon>Promethearchaeota</taxon>
        <taxon>Promethearchaeia</taxon>
        <taxon>Promethearchaeales</taxon>
        <taxon>Promethearchaeaceae</taxon>
        <taxon>Promethearchaeum</taxon>
    </lineage>
</organism>
<keyword evidence="4" id="KW-1185">Reference proteome</keyword>
<sequence length="392" mass="45984">MSSNIWHEITEDTRKLLITNENPKSSNLKTFRCEEKHENLRRSVIILESPECVIVNLFYHPKIEFGNLKGMPENLPNLEVLFIRNQEFPNLIGLPKNLPKLKNLTVVSSSLKNLKGIPYELPSLERFKIDNVPLESIKYMPKSIPRLKTIRITRTNIETLEYFPANAPVLQEIHLVRNKLISLKGIPSEIPFLKKLNVFYNQITSLEHLPSKFNKRYLSDRDKQKLIRNPHSIKLERNIEIFVWNNPIRTLSGIKFPDFFKRIIHYEDYYKNFQLCPIAIKLIDDYHDKKIRQETYKVNMSTDELITHAMIKDPAKYDAIVEFYSKTPMELAQQYIENPKSLSEGDIERLGWEGGYEVRQLLESNFSPENHLLNVISQRLTHKLPSGFSILK</sequence>
<dbReference type="PROSITE" id="PS51450">
    <property type="entry name" value="LRR"/>
    <property type="match status" value="1"/>
</dbReference>
<dbReference type="RefSeq" id="WP_147664216.1">
    <property type="nucleotide sequence ID" value="NZ_CP042905.2"/>
</dbReference>
<keyword evidence="1" id="KW-0433">Leucine-rich repeat</keyword>
<dbReference type="KEGG" id="psyt:DSAG12_03154"/>
<evidence type="ECO:0000256" key="2">
    <source>
        <dbReference type="ARBA" id="ARBA00022737"/>
    </source>
</evidence>
<protein>
    <submittedName>
        <fullName evidence="3">Uncharacterized protein</fullName>
    </submittedName>
</protein>
<dbReference type="PANTHER" id="PTHR46652:SF3">
    <property type="entry name" value="LEUCINE-RICH REPEAT-CONTAINING PROTEIN 9"/>
    <property type="match status" value="1"/>
</dbReference>
<dbReference type="GeneID" id="41331123"/>
<evidence type="ECO:0000256" key="1">
    <source>
        <dbReference type="ARBA" id="ARBA00022614"/>
    </source>
</evidence>
<accession>A0A5B9DE98</accession>
<dbReference type="EMBL" id="CP042905">
    <property type="protein sequence ID" value="QEE17321.1"/>
    <property type="molecule type" value="Genomic_DNA"/>
</dbReference>